<name>A0AAU9EMG9_9BACT</name>
<dbReference type="SUPFAM" id="SSF56349">
    <property type="entry name" value="DNA breaking-rejoining enzymes"/>
    <property type="match status" value="1"/>
</dbReference>
<keyword evidence="2" id="KW-0238">DNA-binding</keyword>
<dbReference type="InterPro" id="IPR002104">
    <property type="entry name" value="Integrase_catalytic"/>
</dbReference>
<dbReference type="CDD" id="cd01184">
    <property type="entry name" value="INT_C_like_1"/>
    <property type="match status" value="1"/>
</dbReference>
<feature type="domain" description="Tyr recombinase" evidence="4">
    <location>
        <begin position="280"/>
        <end position="481"/>
    </location>
</feature>
<dbReference type="GO" id="GO:0015074">
    <property type="term" value="P:DNA integration"/>
    <property type="evidence" value="ECO:0007669"/>
    <property type="project" value="InterPro"/>
</dbReference>
<dbReference type="KEGG" id="dmp:FAK_21820"/>
<evidence type="ECO:0000256" key="1">
    <source>
        <dbReference type="ARBA" id="ARBA00008857"/>
    </source>
</evidence>
<sequence length="513" mass="59076">MAELSDQQIREIVHQWVKKALEQYEEIRLRRSQPWSAEELTAYLNSLDDDIKVYKEKLLQGHYDLVEPGALEFLAEKGLHDIPKNSLEFRKLCSALLKGMIAVFMQEKRNASGEGLDDELDSLLDNCIDNIPSTPATRQNPTGPQITLSEALESYREEKIRHRDWTGRTETDMRPRLDLFNEAVDDISIKMLSKDDIRKFKHAVEHLPARRSVMPRYKGKSLNELLAMKVPENDRMSNSTIGQYFGAVVSFLLWLKANYDGINDGLTDVLKPPSVQPSDEQRSVFTEDDLQKIFQAPGYKPDNFKQAYKFWVPLIGLYSGMRLEEICQLTIDDIKQIDEVWCFDVNDQVDKRVKTIASKRYIPIHPKLIDELGLLDYVKAIKKKGSDRLFPELKKQSGRYSHYVSRWFNGTHLPKTGIGKAGRKKVFHSFRHTFAHTCKLAGIPEDKVSQLMGHETSGNNITYGRYGKKYPPGILLRDVVSKVDFDIDLEQLKKSKHVRGKNLANNRPLKKRK</sequence>
<evidence type="ECO:0000313" key="6">
    <source>
        <dbReference type="Proteomes" id="UP001366166"/>
    </source>
</evidence>
<dbReference type="PANTHER" id="PTHR30349:SF41">
    <property type="entry name" value="INTEGRASE_RECOMBINASE PROTEIN MJ0367-RELATED"/>
    <property type="match status" value="1"/>
</dbReference>
<dbReference type="GO" id="GO:0003677">
    <property type="term" value="F:DNA binding"/>
    <property type="evidence" value="ECO:0007669"/>
    <property type="project" value="UniProtKB-KW"/>
</dbReference>
<proteinExistence type="inferred from homology"/>
<evidence type="ECO:0000259" key="4">
    <source>
        <dbReference type="PROSITE" id="PS51898"/>
    </source>
</evidence>
<protein>
    <submittedName>
        <fullName evidence="5">Integrase</fullName>
    </submittedName>
</protein>
<dbReference type="InterPro" id="IPR013762">
    <property type="entry name" value="Integrase-like_cat_sf"/>
</dbReference>
<dbReference type="EMBL" id="AP028679">
    <property type="protein sequence ID" value="BEQ15116.1"/>
    <property type="molecule type" value="Genomic_DNA"/>
</dbReference>
<dbReference type="InterPro" id="IPR050090">
    <property type="entry name" value="Tyrosine_recombinase_XerCD"/>
</dbReference>
<gene>
    <name evidence="5" type="ORF">FAK_21820</name>
</gene>
<evidence type="ECO:0000313" key="5">
    <source>
        <dbReference type="EMBL" id="BEQ15116.1"/>
    </source>
</evidence>
<organism evidence="5 6">
    <name type="scientific">Desulfoferula mesophila</name>
    <dbReference type="NCBI Taxonomy" id="3058419"/>
    <lineage>
        <taxon>Bacteria</taxon>
        <taxon>Pseudomonadati</taxon>
        <taxon>Thermodesulfobacteriota</taxon>
        <taxon>Desulfarculia</taxon>
        <taxon>Desulfarculales</taxon>
        <taxon>Desulfarculaceae</taxon>
        <taxon>Desulfoferula</taxon>
    </lineage>
</organism>
<dbReference type="Pfam" id="PF00589">
    <property type="entry name" value="Phage_integrase"/>
    <property type="match status" value="1"/>
</dbReference>
<dbReference type="AlphaFoldDB" id="A0AAU9EMG9"/>
<evidence type="ECO:0000256" key="2">
    <source>
        <dbReference type="ARBA" id="ARBA00023125"/>
    </source>
</evidence>
<keyword evidence="3" id="KW-0233">DNA recombination</keyword>
<dbReference type="PROSITE" id="PS51898">
    <property type="entry name" value="TYR_RECOMBINASE"/>
    <property type="match status" value="1"/>
</dbReference>
<dbReference type="Proteomes" id="UP001366166">
    <property type="component" value="Chromosome"/>
</dbReference>
<evidence type="ECO:0000256" key="3">
    <source>
        <dbReference type="ARBA" id="ARBA00023172"/>
    </source>
</evidence>
<reference evidence="6" key="1">
    <citation type="journal article" date="2023" name="Arch. Microbiol.">
        <title>Desulfoferula mesophilus gen. nov. sp. nov., a mesophilic sulfate-reducing bacterium isolated from a brackish lake sediment.</title>
        <authorList>
            <person name="Watanabe T."/>
            <person name="Yabe T."/>
            <person name="Tsuji J.M."/>
            <person name="Fukui M."/>
        </authorList>
    </citation>
    <scope>NUCLEOTIDE SEQUENCE [LARGE SCALE GENOMIC DNA]</scope>
    <source>
        <strain evidence="6">12FAK</strain>
    </source>
</reference>
<comment type="similarity">
    <text evidence="1">Belongs to the 'phage' integrase family.</text>
</comment>
<dbReference type="InterPro" id="IPR011010">
    <property type="entry name" value="DNA_brk_join_enz"/>
</dbReference>
<keyword evidence="6" id="KW-1185">Reference proteome</keyword>
<dbReference type="PANTHER" id="PTHR30349">
    <property type="entry name" value="PHAGE INTEGRASE-RELATED"/>
    <property type="match status" value="1"/>
</dbReference>
<dbReference type="Gene3D" id="1.10.443.10">
    <property type="entry name" value="Intergrase catalytic core"/>
    <property type="match status" value="1"/>
</dbReference>
<accession>A0AAU9EMG9</accession>
<dbReference type="GO" id="GO:0006310">
    <property type="term" value="P:DNA recombination"/>
    <property type="evidence" value="ECO:0007669"/>
    <property type="project" value="UniProtKB-KW"/>
</dbReference>